<accession>A0A0G1WGS6</accession>
<dbReference type="InterPro" id="IPR036291">
    <property type="entry name" value="NAD(P)-bd_dom_sf"/>
</dbReference>
<gene>
    <name evidence="3" type="ORF">UY57_C0009G0003</name>
</gene>
<comment type="caution">
    <text evidence="3">The sequence shown here is derived from an EMBL/GenBank/DDBJ whole genome shotgun (WGS) entry which is preliminary data.</text>
</comment>
<evidence type="ECO:0000313" key="3">
    <source>
        <dbReference type="EMBL" id="KKW17825.1"/>
    </source>
</evidence>
<feature type="domain" description="NAD-dependent epimerase/dehydratase" evidence="2">
    <location>
        <begin position="118"/>
        <end position="215"/>
    </location>
</feature>
<organism evidence="3 4">
    <name type="scientific">Candidatus Kaiserbacteria bacterium GW2011_GWB1_50_17</name>
    <dbReference type="NCBI Taxonomy" id="1618673"/>
    <lineage>
        <taxon>Bacteria</taxon>
        <taxon>Candidatus Kaiseribacteriota</taxon>
    </lineage>
</organism>
<dbReference type="Gene3D" id="3.40.50.720">
    <property type="entry name" value="NAD(P)-binding Rossmann-like Domain"/>
    <property type="match status" value="2"/>
</dbReference>
<proteinExistence type="inferred from homology"/>
<name>A0A0G1WGS6_9BACT</name>
<dbReference type="InterPro" id="IPR001509">
    <property type="entry name" value="Epimerase_deHydtase"/>
</dbReference>
<feature type="domain" description="NAD-dependent epimerase/dehydratase" evidence="2">
    <location>
        <begin position="3"/>
        <end position="109"/>
    </location>
</feature>
<protein>
    <submittedName>
        <fullName evidence="3">Nucleoside-diphosphate-sugar epimerase</fullName>
    </submittedName>
</protein>
<dbReference type="PANTHER" id="PTHR43000">
    <property type="entry name" value="DTDP-D-GLUCOSE 4,6-DEHYDRATASE-RELATED"/>
    <property type="match status" value="1"/>
</dbReference>
<comment type="similarity">
    <text evidence="1">Belongs to the NAD(P)-dependent epimerase/dehydratase family.</text>
</comment>
<reference evidence="3 4" key="1">
    <citation type="journal article" date="2015" name="Nature">
        <title>rRNA introns, odd ribosomes, and small enigmatic genomes across a large radiation of phyla.</title>
        <authorList>
            <person name="Brown C.T."/>
            <person name="Hug L.A."/>
            <person name="Thomas B.C."/>
            <person name="Sharon I."/>
            <person name="Castelle C.J."/>
            <person name="Singh A."/>
            <person name="Wilkins M.J."/>
            <person name="Williams K.H."/>
            <person name="Banfield J.F."/>
        </authorList>
    </citation>
    <scope>NUCLEOTIDE SEQUENCE [LARGE SCALE GENOMIC DNA]</scope>
</reference>
<sequence>MKALITGGSGFIGSHLYDLLEEKGHDVTLLSLKSSVTSNIRNPKSIIADITDREKILDIIPHFDVVYHLAGLLGTSELITQAYRASRVNILGTLNILDGALKRKTKVIHITKPNVWLNTYSITKQAGESFAKMYHDEFGLPTVSVKWLNVYGPRQSFHCQKAVPFFIRWALKNEDIQVWGNGTQTMDLIHARDAVRATIMIGENENLEGATIDVGTGEETTVNELAYMIARIIGSKSKIRHLPMRAGETPDTRLVADTTILNNLGFSSGISLEDGMKETVDWYVANLKL</sequence>
<dbReference type="EMBL" id="LCQM01000009">
    <property type="protein sequence ID" value="KKW17825.1"/>
    <property type="molecule type" value="Genomic_DNA"/>
</dbReference>
<evidence type="ECO:0000256" key="1">
    <source>
        <dbReference type="ARBA" id="ARBA00007637"/>
    </source>
</evidence>
<dbReference type="Proteomes" id="UP000034120">
    <property type="component" value="Unassembled WGS sequence"/>
</dbReference>
<evidence type="ECO:0000259" key="2">
    <source>
        <dbReference type="Pfam" id="PF01370"/>
    </source>
</evidence>
<dbReference type="Pfam" id="PF01370">
    <property type="entry name" value="Epimerase"/>
    <property type="match status" value="2"/>
</dbReference>
<evidence type="ECO:0000313" key="4">
    <source>
        <dbReference type="Proteomes" id="UP000034120"/>
    </source>
</evidence>
<dbReference type="AlphaFoldDB" id="A0A0G1WGS6"/>
<dbReference type="SUPFAM" id="SSF51735">
    <property type="entry name" value="NAD(P)-binding Rossmann-fold domains"/>
    <property type="match status" value="1"/>
</dbReference>
<dbReference type="Gene3D" id="3.90.25.10">
    <property type="entry name" value="UDP-galactose 4-epimerase, domain 1"/>
    <property type="match status" value="1"/>
</dbReference>